<reference evidence="3" key="1">
    <citation type="submission" date="2016-06" db="UniProtKB">
        <authorList>
            <consortium name="WormBaseParasite"/>
        </authorList>
    </citation>
    <scope>IDENTIFICATION</scope>
</reference>
<dbReference type="EMBL" id="UZAK01040213">
    <property type="protein sequence ID" value="VDP64250.1"/>
    <property type="molecule type" value="Genomic_DNA"/>
</dbReference>
<keyword evidence="2" id="KW-1185">Reference proteome</keyword>
<evidence type="ECO:0000313" key="2">
    <source>
        <dbReference type="Proteomes" id="UP000279833"/>
    </source>
</evidence>
<evidence type="ECO:0000313" key="1">
    <source>
        <dbReference type="EMBL" id="VDP64250.1"/>
    </source>
</evidence>
<proteinExistence type="predicted"/>
<dbReference type="Proteomes" id="UP000279833">
    <property type="component" value="Unassembled WGS sequence"/>
</dbReference>
<name>A0A183KRV0_9TREM</name>
<accession>A0A183KRV0</accession>
<gene>
    <name evidence="1" type="ORF">SCUD_LOCUS17786</name>
</gene>
<sequence>MVFGGSRQETLDLGFLLLGNRQQGVPVILRELVLADGFDLVGCGSDYSVVTSLTVKLGDSRSNPHLHSVIRRQSLLESCGILVQ</sequence>
<reference evidence="1 2" key="2">
    <citation type="submission" date="2018-11" db="EMBL/GenBank/DDBJ databases">
        <authorList>
            <consortium name="Pathogen Informatics"/>
        </authorList>
    </citation>
    <scope>NUCLEOTIDE SEQUENCE [LARGE SCALE GENOMIC DNA]</scope>
    <source>
        <strain evidence="1">Dakar</strain>
        <strain evidence="2">Dakar, Senegal</strain>
    </source>
</reference>
<dbReference type="AlphaFoldDB" id="A0A183KRV0"/>
<dbReference type="WBParaSite" id="SCUD_0001778901-mRNA-1">
    <property type="protein sequence ID" value="SCUD_0001778901-mRNA-1"/>
    <property type="gene ID" value="SCUD_0001778901"/>
</dbReference>
<organism evidence="3">
    <name type="scientific">Schistosoma curassoni</name>
    <dbReference type="NCBI Taxonomy" id="6186"/>
    <lineage>
        <taxon>Eukaryota</taxon>
        <taxon>Metazoa</taxon>
        <taxon>Spiralia</taxon>
        <taxon>Lophotrochozoa</taxon>
        <taxon>Platyhelminthes</taxon>
        <taxon>Trematoda</taxon>
        <taxon>Digenea</taxon>
        <taxon>Strigeidida</taxon>
        <taxon>Schistosomatoidea</taxon>
        <taxon>Schistosomatidae</taxon>
        <taxon>Schistosoma</taxon>
    </lineage>
</organism>
<evidence type="ECO:0000313" key="3">
    <source>
        <dbReference type="WBParaSite" id="SCUD_0001778901-mRNA-1"/>
    </source>
</evidence>
<protein>
    <submittedName>
        <fullName evidence="1 3">Uncharacterized protein</fullName>
    </submittedName>
</protein>